<dbReference type="STRING" id="3821.A0A151TGS4"/>
<dbReference type="Gene3D" id="1.25.40.10">
    <property type="entry name" value="Tetratricopeptide repeat domain"/>
    <property type="match status" value="1"/>
</dbReference>
<dbReference type="GO" id="GO:0003723">
    <property type="term" value="F:RNA binding"/>
    <property type="evidence" value="ECO:0007669"/>
    <property type="project" value="InterPro"/>
</dbReference>
<dbReference type="AlphaFoldDB" id="A0A151TGS4"/>
<evidence type="ECO:0000256" key="1">
    <source>
        <dbReference type="ARBA" id="ARBA00022737"/>
    </source>
</evidence>
<dbReference type="InterPro" id="IPR002885">
    <property type="entry name" value="PPR_rpt"/>
</dbReference>
<protein>
    <submittedName>
        <fullName evidence="3">Pentatricopeptide repeat-containing protein At2g27610 family</fullName>
    </submittedName>
</protein>
<keyword evidence="1" id="KW-0677">Repeat</keyword>
<dbReference type="Gramene" id="C.cajan_12170.t">
    <property type="protein sequence ID" value="C.cajan_12170.t"/>
    <property type="gene ID" value="C.cajan_12170"/>
</dbReference>
<dbReference type="NCBIfam" id="TIGR00756">
    <property type="entry name" value="PPR"/>
    <property type="match status" value="1"/>
</dbReference>
<evidence type="ECO:0000256" key="2">
    <source>
        <dbReference type="PROSITE-ProRule" id="PRU00708"/>
    </source>
</evidence>
<proteinExistence type="predicted"/>
<organism evidence="3 4">
    <name type="scientific">Cajanus cajan</name>
    <name type="common">Pigeon pea</name>
    <name type="synonym">Cajanus indicus</name>
    <dbReference type="NCBI Taxonomy" id="3821"/>
    <lineage>
        <taxon>Eukaryota</taxon>
        <taxon>Viridiplantae</taxon>
        <taxon>Streptophyta</taxon>
        <taxon>Embryophyta</taxon>
        <taxon>Tracheophyta</taxon>
        <taxon>Spermatophyta</taxon>
        <taxon>Magnoliopsida</taxon>
        <taxon>eudicotyledons</taxon>
        <taxon>Gunneridae</taxon>
        <taxon>Pentapetalae</taxon>
        <taxon>rosids</taxon>
        <taxon>fabids</taxon>
        <taxon>Fabales</taxon>
        <taxon>Fabaceae</taxon>
        <taxon>Papilionoideae</taxon>
        <taxon>50 kb inversion clade</taxon>
        <taxon>NPAAA clade</taxon>
        <taxon>indigoferoid/millettioid clade</taxon>
        <taxon>Phaseoleae</taxon>
        <taxon>Cajanus</taxon>
    </lineage>
</organism>
<keyword evidence="4" id="KW-1185">Reference proteome</keyword>
<sequence length="118" mass="13370">ARQLFYQPPLSDRKQYNQLLFGYSHNGQTQEAIHLFLSLHCSGLSLDGLTMPCVLNVCVGCFGLVHHVSVGTSLVDMNMKIENVRNERRVFDEMSDKDVLSWNYLLAGYSLNGFNDQV</sequence>
<dbReference type="PANTHER" id="PTHR47926">
    <property type="entry name" value="PENTATRICOPEPTIDE REPEAT-CONTAINING PROTEIN"/>
    <property type="match status" value="1"/>
</dbReference>
<gene>
    <name evidence="3" type="ORF">KK1_012542</name>
</gene>
<evidence type="ECO:0000313" key="4">
    <source>
        <dbReference type="Proteomes" id="UP000075243"/>
    </source>
</evidence>
<accession>A0A151TGS4</accession>
<reference evidence="3 4" key="1">
    <citation type="journal article" date="2012" name="Nat. Biotechnol.">
        <title>Draft genome sequence of pigeonpea (Cajanus cajan), an orphan legume crop of resource-poor farmers.</title>
        <authorList>
            <person name="Varshney R.K."/>
            <person name="Chen W."/>
            <person name="Li Y."/>
            <person name="Bharti A.K."/>
            <person name="Saxena R.K."/>
            <person name="Schlueter J.A."/>
            <person name="Donoghue M.T."/>
            <person name="Azam S."/>
            <person name="Fan G."/>
            <person name="Whaley A.M."/>
            <person name="Farmer A.D."/>
            <person name="Sheridan J."/>
            <person name="Iwata A."/>
            <person name="Tuteja R."/>
            <person name="Penmetsa R.V."/>
            <person name="Wu W."/>
            <person name="Upadhyaya H.D."/>
            <person name="Yang S.P."/>
            <person name="Shah T."/>
            <person name="Saxena K.B."/>
            <person name="Michael T."/>
            <person name="McCombie W.R."/>
            <person name="Yang B."/>
            <person name="Zhang G."/>
            <person name="Yang H."/>
            <person name="Wang J."/>
            <person name="Spillane C."/>
            <person name="Cook D.R."/>
            <person name="May G.D."/>
            <person name="Xu X."/>
            <person name="Jackson S.A."/>
        </authorList>
    </citation>
    <scope>NUCLEOTIDE SEQUENCE [LARGE SCALE GENOMIC DNA]</scope>
    <source>
        <strain evidence="4">cv. Asha</strain>
    </source>
</reference>
<dbReference type="InterPro" id="IPR011990">
    <property type="entry name" value="TPR-like_helical_dom_sf"/>
</dbReference>
<name>A0A151TGS4_CAJCA</name>
<feature type="repeat" description="PPR" evidence="2">
    <location>
        <begin position="12"/>
        <end position="46"/>
    </location>
</feature>
<dbReference type="GO" id="GO:0009451">
    <property type="term" value="P:RNA modification"/>
    <property type="evidence" value="ECO:0007669"/>
    <property type="project" value="InterPro"/>
</dbReference>
<dbReference type="InterPro" id="IPR046960">
    <property type="entry name" value="PPR_At4g14850-like_plant"/>
</dbReference>
<dbReference type="Pfam" id="PF01535">
    <property type="entry name" value="PPR"/>
    <property type="match status" value="1"/>
</dbReference>
<feature type="non-terminal residue" evidence="3">
    <location>
        <position position="1"/>
    </location>
</feature>
<dbReference type="PROSITE" id="PS51375">
    <property type="entry name" value="PPR"/>
    <property type="match status" value="1"/>
</dbReference>
<dbReference type="Proteomes" id="UP000075243">
    <property type="component" value="Chromosome 6"/>
</dbReference>
<dbReference type="EMBL" id="CM003608">
    <property type="protein sequence ID" value="KYP66255.1"/>
    <property type="molecule type" value="Genomic_DNA"/>
</dbReference>
<evidence type="ECO:0000313" key="3">
    <source>
        <dbReference type="EMBL" id="KYP66255.1"/>
    </source>
</evidence>